<dbReference type="AlphaFoldDB" id="A0A7T8GTQ6"/>
<comment type="similarity">
    <text evidence="2">Belongs to the OXR1 family.</text>
</comment>
<evidence type="ECO:0000256" key="4">
    <source>
        <dbReference type="ARBA" id="ARBA00040604"/>
    </source>
</evidence>
<evidence type="ECO:0000259" key="6">
    <source>
        <dbReference type="PROSITE" id="PS51886"/>
    </source>
</evidence>
<dbReference type="SMART" id="SM00584">
    <property type="entry name" value="TLDc"/>
    <property type="match status" value="1"/>
</dbReference>
<dbReference type="OrthoDB" id="26679at2759"/>
<feature type="domain" description="TLDc" evidence="6">
    <location>
        <begin position="371"/>
        <end position="536"/>
    </location>
</feature>
<feature type="compositionally biased region" description="Basic and acidic residues" evidence="5">
    <location>
        <begin position="1"/>
        <end position="10"/>
    </location>
</feature>
<organism evidence="7 8">
    <name type="scientific">Caligus rogercresseyi</name>
    <name type="common">Sea louse</name>
    <dbReference type="NCBI Taxonomy" id="217165"/>
    <lineage>
        <taxon>Eukaryota</taxon>
        <taxon>Metazoa</taxon>
        <taxon>Ecdysozoa</taxon>
        <taxon>Arthropoda</taxon>
        <taxon>Crustacea</taxon>
        <taxon>Multicrustacea</taxon>
        <taxon>Hexanauplia</taxon>
        <taxon>Copepoda</taxon>
        <taxon>Siphonostomatoida</taxon>
        <taxon>Caligidae</taxon>
        <taxon>Caligus</taxon>
    </lineage>
</organism>
<dbReference type="PANTHER" id="PTHR23354">
    <property type="entry name" value="NUCLEOLAR PROTEIN 7/ESTROGEN RECEPTOR COACTIVATOR-RELATED"/>
    <property type="match status" value="1"/>
</dbReference>
<dbReference type="PANTHER" id="PTHR23354:SF62">
    <property type="entry name" value="MUSTARD, ISOFORM V"/>
    <property type="match status" value="1"/>
</dbReference>
<dbReference type="Pfam" id="PF07534">
    <property type="entry name" value="TLD"/>
    <property type="match status" value="1"/>
</dbReference>
<dbReference type="Pfam" id="PF01476">
    <property type="entry name" value="LysM"/>
    <property type="match status" value="1"/>
</dbReference>
<dbReference type="GO" id="GO:0006979">
    <property type="term" value="P:response to oxidative stress"/>
    <property type="evidence" value="ECO:0007669"/>
    <property type="project" value="TreeGrafter"/>
</dbReference>
<name>A0A7T8GTQ6_CALRO</name>
<dbReference type="EMBL" id="CP045901">
    <property type="protein sequence ID" value="QQP37567.1"/>
    <property type="molecule type" value="Genomic_DNA"/>
</dbReference>
<keyword evidence="3" id="KW-0496">Mitochondrion</keyword>
<evidence type="ECO:0000256" key="5">
    <source>
        <dbReference type="SAM" id="MobiDB-lite"/>
    </source>
</evidence>
<comment type="subcellular location">
    <subcellularLocation>
        <location evidence="1">Mitochondrion</location>
    </subcellularLocation>
</comment>
<evidence type="ECO:0000313" key="8">
    <source>
        <dbReference type="Proteomes" id="UP000595437"/>
    </source>
</evidence>
<dbReference type="GO" id="GO:0005739">
    <property type="term" value="C:mitochondrion"/>
    <property type="evidence" value="ECO:0007669"/>
    <property type="project" value="UniProtKB-SubCell"/>
</dbReference>
<reference evidence="8" key="1">
    <citation type="submission" date="2021-01" db="EMBL/GenBank/DDBJ databases">
        <title>Caligus Genome Assembly.</title>
        <authorList>
            <person name="Gallardo-Escarate C."/>
        </authorList>
    </citation>
    <scope>NUCLEOTIDE SEQUENCE [LARGE SCALE GENOMIC DNA]</scope>
</reference>
<dbReference type="GO" id="GO:0005634">
    <property type="term" value="C:nucleus"/>
    <property type="evidence" value="ECO:0007669"/>
    <property type="project" value="TreeGrafter"/>
</dbReference>
<sequence length="536" mass="58255">MSEPTEDKKSHLSHALSLPLEEKNEKAIRKQQSLRIKPVSKPVAEESTAAPPIKDRSWSFGSVAKVVGCGVTAFGSGVVQGTKAVGSGVVQGTMVVGSGVIDGTKMAGKVTKDVTFAAGKGVFTAGEIVGSAAVSGVSAVGTATVNAGMAVGEASASAINDTTKWVREKRKEFEETDILPGQTLEAISDEHGVDVDLLILINELKSRNALSGKRILLPNAALKKSILERHEALEEFVVFITKFYKSDAEQRSLLPIDGISSVDLDLVLDEPSCPELLAPDVLEDMEEDAGDTEVGALEEKREFRVILSLSDTPDKLVYTINDENLYNSSKRLRLAQEIQPIIDAKDFGIIHLDEGCQPICRLPTLRSPSRVLSKDSIRRELYKYLPPQNQTEDWNLEYSTSSDGFSLMNLYRRLSTSTRDPVLLAIVDDCDAVFGVFLTAVPRQSEVFIGNGNSWLFSADGEEGTLSVYSWTGINEYFFKGDASHIMVGGGDGKFGLLIDGDLNKGRTDTCLTFNNQPLTTNQDFSIKCLEVWSFL</sequence>
<keyword evidence="8" id="KW-1185">Reference proteome</keyword>
<gene>
    <name evidence="7" type="ORF">FKW44_017866</name>
</gene>
<dbReference type="InterPro" id="IPR006571">
    <property type="entry name" value="TLDc_dom"/>
</dbReference>
<protein>
    <recommendedName>
        <fullName evidence="4">Oxidation resistance protein 1</fullName>
    </recommendedName>
</protein>
<evidence type="ECO:0000313" key="7">
    <source>
        <dbReference type="EMBL" id="QQP37567.1"/>
    </source>
</evidence>
<accession>A0A7T8GTQ6</accession>
<evidence type="ECO:0000256" key="2">
    <source>
        <dbReference type="ARBA" id="ARBA00009540"/>
    </source>
</evidence>
<dbReference type="Proteomes" id="UP000595437">
    <property type="component" value="Chromosome 12"/>
</dbReference>
<dbReference type="InterPro" id="IPR018392">
    <property type="entry name" value="LysM"/>
</dbReference>
<dbReference type="PROSITE" id="PS51886">
    <property type="entry name" value="TLDC"/>
    <property type="match status" value="1"/>
</dbReference>
<evidence type="ECO:0000256" key="3">
    <source>
        <dbReference type="ARBA" id="ARBA00023128"/>
    </source>
</evidence>
<feature type="region of interest" description="Disordered" evidence="5">
    <location>
        <begin position="1"/>
        <end position="34"/>
    </location>
</feature>
<evidence type="ECO:0000256" key="1">
    <source>
        <dbReference type="ARBA" id="ARBA00004173"/>
    </source>
</evidence>
<proteinExistence type="inferred from homology"/>